<reference evidence="6" key="1">
    <citation type="submission" date="2021-01" db="EMBL/GenBank/DDBJ databases">
        <authorList>
            <person name="Corre E."/>
            <person name="Pelletier E."/>
            <person name="Niang G."/>
            <person name="Scheremetjew M."/>
            <person name="Finn R."/>
            <person name="Kale V."/>
            <person name="Holt S."/>
            <person name="Cochrane G."/>
            <person name="Meng A."/>
            <person name="Brown T."/>
            <person name="Cohen L."/>
        </authorList>
    </citation>
    <scope>NUCLEOTIDE SEQUENCE</scope>
    <source>
        <strain evidence="6">MM31A-1</strain>
    </source>
</reference>
<dbReference type="EMBL" id="HBIO01006559">
    <property type="protein sequence ID" value="CAE0459975.1"/>
    <property type="molecule type" value="Transcribed_RNA"/>
</dbReference>
<dbReference type="SUPFAM" id="SSF50715">
    <property type="entry name" value="Ribosomal protein L25-like"/>
    <property type="match status" value="1"/>
</dbReference>
<evidence type="ECO:0000256" key="4">
    <source>
        <dbReference type="ARBA" id="ARBA00023274"/>
    </source>
</evidence>
<evidence type="ECO:0000313" key="6">
    <source>
        <dbReference type="EMBL" id="CAE0459975.1"/>
    </source>
</evidence>
<keyword evidence="1" id="KW-0699">rRNA-binding</keyword>
<evidence type="ECO:0000313" key="7">
    <source>
        <dbReference type="EMBL" id="CAE0459976.1"/>
    </source>
</evidence>
<dbReference type="Gene3D" id="2.40.240.10">
    <property type="entry name" value="Ribosomal Protein L25, Chain P"/>
    <property type="match status" value="1"/>
</dbReference>
<dbReference type="InterPro" id="IPR020056">
    <property type="entry name" value="Rbsml_bL25/Gln-tRNA_synth_N"/>
</dbReference>
<evidence type="ECO:0000259" key="5">
    <source>
        <dbReference type="Pfam" id="PF01386"/>
    </source>
</evidence>
<dbReference type="InterPro" id="IPR029751">
    <property type="entry name" value="Ribosomal_L25_dom"/>
</dbReference>
<dbReference type="CDD" id="cd00495">
    <property type="entry name" value="Ribosomal_L25_TL5_CTC"/>
    <property type="match status" value="1"/>
</dbReference>
<dbReference type="InterPro" id="IPR011035">
    <property type="entry name" value="Ribosomal_bL25/Gln-tRNA_synth"/>
</dbReference>
<dbReference type="InterPro" id="IPR037121">
    <property type="entry name" value="Ribosomal_bL25_C"/>
</dbReference>
<evidence type="ECO:0000256" key="3">
    <source>
        <dbReference type="ARBA" id="ARBA00022980"/>
    </source>
</evidence>
<evidence type="ECO:0000256" key="2">
    <source>
        <dbReference type="ARBA" id="ARBA00022884"/>
    </source>
</evidence>
<dbReference type="PANTHER" id="PTHR33284">
    <property type="entry name" value="RIBOSOMAL PROTEIN L25/GLN-TRNA SYNTHETASE, ANTI-CODON-BINDING DOMAIN-CONTAINING PROTEIN"/>
    <property type="match status" value="1"/>
</dbReference>
<dbReference type="InterPro" id="IPR020930">
    <property type="entry name" value="Ribosomal_uL5_bac-type"/>
</dbReference>
<proteinExistence type="predicted"/>
<accession>A0A6S8SAQ2</accession>
<keyword evidence="2" id="KW-0694">RNA-binding</keyword>
<feature type="domain" description="Large ribosomal subunit protein bL25 L25" evidence="5">
    <location>
        <begin position="128"/>
        <end position="236"/>
    </location>
</feature>
<organism evidence="6">
    <name type="scientific">Chaetoceros debilis</name>
    <dbReference type="NCBI Taxonomy" id="122233"/>
    <lineage>
        <taxon>Eukaryota</taxon>
        <taxon>Sar</taxon>
        <taxon>Stramenopiles</taxon>
        <taxon>Ochrophyta</taxon>
        <taxon>Bacillariophyta</taxon>
        <taxon>Coscinodiscophyceae</taxon>
        <taxon>Chaetocerotophycidae</taxon>
        <taxon>Chaetocerotales</taxon>
        <taxon>Chaetocerotaceae</taxon>
        <taxon>Chaetoceros</taxon>
    </lineage>
</organism>
<dbReference type="Pfam" id="PF01386">
    <property type="entry name" value="Ribosomal_L25p"/>
    <property type="match status" value="1"/>
</dbReference>
<dbReference type="AlphaFoldDB" id="A0A6S8SAQ2"/>
<dbReference type="Gene3D" id="2.170.120.20">
    <property type="entry name" value="Ribosomal protein L25, beta domain"/>
    <property type="match status" value="1"/>
</dbReference>
<dbReference type="GO" id="GO:0006412">
    <property type="term" value="P:translation"/>
    <property type="evidence" value="ECO:0007669"/>
    <property type="project" value="InterPro"/>
</dbReference>
<evidence type="ECO:0000256" key="1">
    <source>
        <dbReference type="ARBA" id="ARBA00022730"/>
    </source>
</evidence>
<dbReference type="GO" id="GO:0008097">
    <property type="term" value="F:5S rRNA binding"/>
    <property type="evidence" value="ECO:0007669"/>
    <property type="project" value="TreeGrafter"/>
</dbReference>
<dbReference type="EMBL" id="HBIO01006560">
    <property type="protein sequence ID" value="CAE0459976.1"/>
    <property type="molecule type" value="Transcribed_RNA"/>
</dbReference>
<dbReference type="GO" id="GO:0003735">
    <property type="term" value="F:structural constituent of ribosome"/>
    <property type="evidence" value="ECO:0007669"/>
    <property type="project" value="InterPro"/>
</dbReference>
<name>A0A6S8SAQ2_9STRA</name>
<keyword evidence="3" id="KW-0689">Ribosomal protein</keyword>
<dbReference type="GO" id="GO:0022625">
    <property type="term" value="C:cytosolic large ribosomal subunit"/>
    <property type="evidence" value="ECO:0007669"/>
    <property type="project" value="TreeGrafter"/>
</dbReference>
<keyword evidence="4" id="KW-0687">Ribonucleoprotein</keyword>
<gene>
    <name evidence="6" type="ORF">CDEB00056_LOCUS4816</name>
    <name evidence="7" type="ORF">CDEB00056_LOCUS4817</name>
</gene>
<dbReference type="PANTHER" id="PTHR33284:SF1">
    <property type="entry name" value="RIBOSOMAL PROTEIN L25_GLN-TRNA SYNTHETASE, ANTI-CODON-BINDING DOMAIN-CONTAINING PROTEIN"/>
    <property type="match status" value="1"/>
</dbReference>
<sequence>MASTLLARGGGMILGSLTKSNARSMFGSVSRVGRLQVASLSSSSSYNDDPSTFVQGVTKEDLEKDPVLAEYFAVNFPDYGKDADEIAKEEKVLVDAFGTPIPTPTIKNRDLDLDEVNSYPLNIRPMTAYSRDLESEEGTKKCYKLREEQDLIPGILYGGDPTAKPHPIQSRDHSSKLLIKTPWDQVQRELDRFTYHNFESRVYNLTVYENEEDKEGVVHQVIPSDVQHHPAQKKVYCVNYLRYFPGRPIKLPIIYINEDESAAMKRGGFVVPVNRHVSCVIEEGVDIPEAIELDLTGAVLREVVRIDRLIFPDGVKPSKRVDPKKYLVGTIFGRRSDGEDEEDEDADAAA</sequence>
<protein>
    <recommendedName>
        <fullName evidence="5">Large ribosomal subunit protein bL25 L25 domain-containing protein</fullName>
    </recommendedName>
</protein>